<dbReference type="InterPro" id="IPR014710">
    <property type="entry name" value="RmlC-like_jellyroll"/>
</dbReference>
<gene>
    <name evidence="12" type="ORF">QTG54_003864</name>
</gene>
<evidence type="ECO:0000256" key="9">
    <source>
        <dbReference type="PROSITE-ProRule" id="PRU00023"/>
    </source>
</evidence>
<feature type="repeat" description="ANK" evidence="9">
    <location>
        <begin position="588"/>
        <end position="620"/>
    </location>
</feature>
<dbReference type="AlphaFoldDB" id="A0AAD8YJ08"/>
<dbReference type="PANTHER" id="PTHR45743">
    <property type="entry name" value="POTASSIUM CHANNEL AKT1"/>
    <property type="match status" value="1"/>
</dbReference>
<keyword evidence="6" id="KW-0406">Ion transport</keyword>
<keyword evidence="3" id="KW-0813">Transport</keyword>
<comment type="caution">
    <text evidence="12">The sequence shown here is derived from an EMBL/GenBank/DDBJ whole genome shotgun (WGS) entry which is preliminary data.</text>
</comment>
<evidence type="ECO:0000256" key="2">
    <source>
        <dbReference type="ARBA" id="ARBA00007929"/>
    </source>
</evidence>
<feature type="repeat" description="ANK" evidence="9">
    <location>
        <begin position="621"/>
        <end position="653"/>
    </location>
</feature>
<proteinExistence type="inferred from homology"/>
<dbReference type="CDD" id="cd00038">
    <property type="entry name" value="CAP_ED"/>
    <property type="match status" value="1"/>
</dbReference>
<dbReference type="PROSITE" id="PS50088">
    <property type="entry name" value="ANK_REPEAT"/>
    <property type="match status" value="3"/>
</dbReference>
<keyword evidence="9" id="KW-0040">ANK repeat</keyword>
<keyword evidence="7 10" id="KW-0472">Membrane</keyword>
<keyword evidence="4 10" id="KW-0812">Transmembrane</keyword>
<dbReference type="EMBL" id="JATAAI010000005">
    <property type="protein sequence ID" value="KAK1745940.1"/>
    <property type="molecule type" value="Genomic_DNA"/>
</dbReference>
<feature type="repeat" description="ANK" evidence="9">
    <location>
        <begin position="687"/>
        <end position="719"/>
    </location>
</feature>
<dbReference type="Pfam" id="PF00520">
    <property type="entry name" value="Ion_trans"/>
    <property type="match status" value="1"/>
</dbReference>
<evidence type="ECO:0000313" key="12">
    <source>
        <dbReference type="EMBL" id="KAK1745940.1"/>
    </source>
</evidence>
<dbReference type="InterPro" id="IPR000595">
    <property type="entry name" value="cNMP-bd_dom"/>
</dbReference>
<evidence type="ECO:0000256" key="6">
    <source>
        <dbReference type="ARBA" id="ARBA00023065"/>
    </source>
</evidence>
<dbReference type="InterPro" id="IPR002110">
    <property type="entry name" value="Ankyrin_rpt"/>
</dbReference>
<feature type="transmembrane region" description="Helical" evidence="10">
    <location>
        <begin position="70"/>
        <end position="92"/>
    </location>
</feature>
<comment type="subcellular location">
    <subcellularLocation>
        <location evidence="1">Membrane</location>
        <topology evidence="1">Multi-pass membrane protein</topology>
    </subcellularLocation>
</comment>
<evidence type="ECO:0000313" key="13">
    <source>
        <dbReference type="Proteomes" id="UP001224775"/>
    </source>
</evidence>
<feature type="transmembrane region" description="Helical" evidence="10">
    <location>
        <begin position="33"/>
        <end position="50"/>
    </location>
</feature>
<dbReference type="PROSITE" id="PS50042">
    <property type="entry name" value="CNMP_BINDING_3"/>
    <property type="match status" value="1"/>
</dbReference>
<dbReference type="Pfam" id="PF12796">
    <property type="entry name" value="Ank_2"/>
    <property type="match status" value="2"/>
</dbReference>
<evidence type="ECO:0000256" key="5">
    <source>
        <dbReference type="ARBA" id="ARBA00022989"/>
    </source>
</evidence>
<dbReference type="SUPFAM" id="SSF51206">
    <property type="entry name" value="cAMP-binding domain-like"/>
    <property type="match status" value="1"/>
</dbReference>
<sequence>MKAFRPVSRASDKELLNQYYQEHKIPIFFPWSVYYRIWWFLTVIAALFGMFLETYEIAFSQAGWSRRSAIMEICIYCIFGLDIIINFNLAYYDERDKIVLARLPIAVNYLKRMFWVDLMGVFPFYYVATAISGQMGESNTLTQTLALLRLFTLVRLHRVPRFFSIMKYSSKISLMSLTLIRDLSAVLTWTHIWACIMFFIARELAFDPDNTWLGSDIANLTGFEQYVTSLYWSVVTFTTVGYGDFSPVHPIEQIFGVVYMILNVVLMAWVIGSITLLIVKNDQKTGIFRETLHVLHKYATLHDFDANFTKKLKNQLQLDFDNREIADEQVLQFFPVGVRQRVLRRLYLQSLINTDLMRGTRNQFVDAFLSLCRVEVFSPGDELLQRGAVSSELYLLLDGSLEVASSDNLDNSLRARDGGLYVASVWSLADSTEMGSASGKRRIIIPKGEFVNELGFFTESPQMDSIRTRGVCKILTLTRSDYKSLSADHPGSAGRVLTNLLAKVQELPTRSVMHERSRFDRESEADIAQAEVHVEHTKMVVEDLIKMHINKQKDEHTTRFCFAASRGDTSTIAALCDQGFDPNSSDYDQRTALMVAAMKGNVDVVTKLLEYSCDPNLQDVNGTTALMEATKNNHEDVCSILLSAGAHLSLSESQAASALCQAVFDGDTMMLRRLLKANIQVNASDYDKRTAAHIAASESNHLALQVLVEHGADITLKDRWGNTPADDAKRANSVKILDYLSSLEQE</sequence>
<comment type="similarity">
    <text evidence="2">Belongs to the potassium channel family. Plant (TC 1.A.1.4) subfamily.</text>
</comment>
<dbReference type="InterPro" id="IPR018490">
    <property type="entry name" value="cNMP-bd_dom_sf"/>
</dbReference>
<dbReference type="GO" id="GO:0016020">
    <property type="term" value="C:membrane"/>
    <property type="evidence" value="ECO:0007669"/>
    <property type="project" value="UniProtKB-SubCell"/>
</dbReference>
<dbReference type="PRINTS" id="PR01463">
    <property type="entry name" value="EAGCHANLFMLY"/>
</dbReference>
<organism evidence="12 13">
    <name type="scientific">Skeletonema marinoi</name>
    <dbReference type="NCBI Taxonomy" id="267567"/>
    <lineage>
        <taxon>Eukaryota</taxon>
        <taxon>Sar</taxon>
        <taxon>Stramenopiles</taxon>
        <taxon>Ochrophyta</taxon>
        <taxon>Bacillariophyta</taxon>
        <taxon>Coscinodiscophyceae</taxon>
        <taxon>Thalassiosirophycidae</taxon>
        <taxon>Thalassiosirales</taxon>
        <taxon>Skeletonemataceae</taxon>
        <taxon>Skeletonema</taxon>
        <taxon>Skeletonema marinoi-dohrnii complex</taxon>
    </lineage>
</organism>
<keyword evidence="13" id="KW-1185">Reference proteome</keyword>
<protein>
    <submittedName>
        <fullName evidence="12">Ion transport protein</fullName>
    </submittedName>
</protein>
<dbReference type="GO" id="GO:0005249">
    <property type="term" value="F:voltage-gated potassium channel activity"/>
    <property type="evidence" value="ECO:0007669"/>
    <property type="project" value="InterPro"/>
</dbReference>
<accession>A0AAD8YJ08</accession>
<evidence type="ECO:0000256" key="4">
    <source>
        <dbReference type="ARBA" id="ARBA00022692"/>
    </source>
</evidence>
<dbReference type="Proteomes" id="UP001224775">
    <property type="component" value="Unassembled WGS sequence"/>
</dbReference>
<dbReference type="PROSITE" id="PS50297">
    <property type="entry name" value="ANK_REP_REGION"/>
    <property type="match status" value="3"/>
</dbReference>
<dbReference type="SUPFAM" id="SSF48403">
    <property type="entry name" value="Ankyrin repeat"/>
    <property type="match status" value="1"/>
</dbReference>
<dbReference type="Gene3D" id="1.10.287.70">
    <property type="match status" value="1"/>
</dbReference>
<dbReference type="InterPro" id="IPR036770">
    <property type="entry name" value="Ankyrin_rpt-contain_sf"/>
</dbReference>
<dbReference type="Gene3D" id="2.60.120.10">
    <property type="entry name" value="Jelly Rolls"/>
    <property type="match status" value="1"/>
</dbReference>
<dbReference type="InterPro" id="IPR005821">
    <property type="entry name" value="Ion_trans_dom"/>
</dbReference>
<evidence type="ECO:0000256" key="1">
    <source>
        <dbReference type="ARBA" id="ARBA00004141"/>
    </source>
</evidence>
<feature type="transmembrane region" description="Helical" evidence="10">
    <location>
        <begin position="179"/>
        <end position="201"/>
    </location>
</feature>
<dbReference type="InterPro" id="IPR003938">
    <property type="entry name" value="K_chnl_volt-dep_EAG/ELK/ERG"/>
</dbReference>
<dbReference type="SUPFAM" id="SSF81324">
    <property type="entry name" value="Voltage-gated potassium channels"/>
    <property type="match status" value="1"/>
</dbReference>
<dbReference type="SMART" id="SM00248">
    <property type="entry name" value="ANK"/>
    <property type="match status" value="5"/>
</dbReference>
<evidence type="ECO:0000256" key="8">
    <source>
        <dbReference type="ARBA" id="ARBA00023303"/>
    </source>
</evidence>
<dbReference type="SMART" id="SM00100">
    <property type="entry name" value="cNMP"/>
    <property type="match status" value="1"/>
</dbReference>
<reference evidence="12" key="1">
    <citation type="submission" date="2023-06" db="EMBL/GenBank/DDBJ databases">
        <title>Survivors Of The Sea: Transcriptome response of Skeletonema marinoi to long-term dormancy.</title>
        <authorList>
            <person name="Pinder M.I.M."/>
            <person name="Kourtchenko O."/>
            <person name="Robertson E.K."/>
            <person name="Larsson T."/>
            <person name="Maumus F."/>
            <person name="Osuna-Cruz C.M."/>
            <person name="Vancaester E."/>
            <person name="Stenow R."/>
            <person name="Vandepoele K."/>
            <person name="Ploug H."/>
            <person name="Bruchert V."/>
            <person name="Godhe A."/>
            <person name="Topel M."/>
        </authorList>
    </citation>
    <scope>NUCLEOTIDE SEQUENCE</scope>
    <source>
        <strain evidence="12">R05AC</strain>
    </source>
</reference>
<feature type="transmembrane region" description="Helical" evidence="10">
    <location>
        <begin position="141"/>
        <end position="158"/>
    </location>
</feature>
<dbReference type="PANTHER" id="PTHR45743:SF2">
    <property type="entry name" value="POTASSIUM CHANNEL AKT1"/>
    <property type="match status" value="1"/>
</dbReference>
<evidence type="ECO:0000256" key="10">
    <source>
        <dbReference type="SAM" id="Phobius"/>
    </source>
</evidence>
<evidence type="ECO:0000256" key="3">
    <source>
        <dbReference type="ARBA" id="ARBA00022448"/>
    </source>
</evidence>
<feature type="transmembrane region" description="Helical" evidence="10">
    <location>
        <begin position="254"/>
        <end position="279"/>
    </location>
</feature>
<keyword evidence="8" id="KW-0407">Ion channel</keyword>
<name>A0AAD8YJ08_9STRA</name>
<feature type="transmembrane region" description="Helical" evidence="10">
    <location>
        <begin position="113"/>
        <end position="135"/>
    </location>
</feature>
<feature type="domain" description="Cyclic nucleotide-binding" evidence="11">
    <location>
        <begin position="352"/>
        <end position="503"/>
    </location>
</feature>
<dbReference type="InterPro" id="IPR045319">
    <property type="entry name" value="KAT/AKT"/>
</dbReference>
<evidence type="ECO:0000256" key="7">
    <source>
        <dbReference type="ARBA" id="ARBA00023136"/>
    </source>
</evidence>
<evidence type="ECO:0000259" key="11">
    <source>
        <dbReference type="PROSITE" id="PS50042"/>
    </source>
</evidence>
<keyword evidence="5 10" id="KW-1133">Transmembrane helix</keyword>
<dbReference type="Gene3D" id="1.25.40.20">
    <property type="entry name" value="Ankyrin repeat-containing domain"/>
    <property type="match status" value="2"/>
</dbReference>